<dbReference type="InterPro" id="IPR001930">
    <property type="entry name" value="Peptidase_M1"/>
</dbReference>
<sequence>MENWGAVTTREESVFYNNHMSLLEKRRALNIAHEFAHIWFGNLLTTSSWDQFWLNEGFARFMDLKAVGIYSEYDQTEESRFSTLQSALWIDDEPSIHPMVWEMRKLSDAYDILNNINYDKGGSVLKMVEDLIGNDNMQMVLQTYIRKYQYRNVDSQDFVNTLQEFVNFNATDFLNGFIKQSGYPLISVSQIHGRKVSLHKTRFLRMDQAYRDGRFA</sequence>
<evidence type="ECO:0000256" key="7">
    <source>
        <dbReference type="ARBA" id="ARBA00022801"/>
    </source>
</evidence>
<dbReference type="SUPFAM" id="SSF55486">
    <property type="entry name" value="Metalloproteases ('zincins'), catalytic domain"/>
    <property type="match status" value="1"/>
</dbReference>
<proteinExistence type="inferred from homology"/>
<dbReference type="InterPro" id="IPR014782">
    <property type="entry name" value="Peptidase_M1_dom"/>
</dbReference>
<feature type="domain" description="Peptidase M1 membrane alanine aminopeptidase" evidence="11">
    <location>
        <begin position="1"/>
        <end position="175"/>
    </location>
</feature>
<keyword evidence="9" id="KW-0482">Metalloprotease</keyword>
<dbReference type="Proteomes" id="UP000801492">
    <property type="component" value="Unassembled WGS sequence"/>
</dbReference>
<comment type="similarity">
    <text evidence="3">Belongs to the peptidase M1 family.</text>
</comment>
<dbReference type="GO" id="GO:0006508">
    <property type="term" value="P:proteolysis"/>
    <property type="evidence" value="ECO:0007669"/>
    <property type="project" value="UniProtKB-KW"/>
</dbReference>
<keyword evidence="10" id="KW-0449">Lipoprotein</keyword>
<name>A0A8K0CUC6_IGNLU</name>
<dbReference type="GO" id="GO:0042277">
    <property type="term" value="F:peptide binding"/>
    <property type="evidence" value="ECO:0007669"/>
    <property type="project" value="TreeGrafter"/>
</dbReference>
<dbReference type="PANTHER" id="PTHR11533:SF299">
    <property type="entry name" value="AMINOPEPTIDASE"/>
    <property type="match status" value="1"/>
</dbReference>
<dbReference type="Pfam" id="PF01433">
    <property type="entry name" value="Peptidase_M1"/>
    <property type="match status" value="1"/>
</dbReference>
<keyword evidence="4" id="KW-0472">Membrane</keyword>
<evidence type="ECO:0000313" key="12">
    <source>
        <dbReference type="EMBL" id="KAF2891497.1"/>
    </source>
</evidence>
<evidence type="ECO:0000256" key="5">
    <source>
        <dbReference type="ARBA" id="ARBA00022670"/>
    </source>
</evidence>
<comment type="subcellular location">
    <subcellularLocation>
        <location evidence="2">Cell membrane</location>
        <topology evidence="2">Lipid-anchor</topology>
        <topology evidence="2">GPI-anchor</topology>
    </subcellularLocation>
</comment>
<comment type="cofactor">
    <cofactor evidence="1">
        <name>Zn(2+)</name>
        <dbReference type="ChEBI" id="CHEBI:29105"/>
    </cofactor>
</comment>
<dbReference type="OrthoDB" id="10031169at2759"/>
<keyword evidence="7" id="KW-0378">Hydrolase</keyword>
<dbReference type="GO" id="GO:0043171">
    <property type="term" value="P:peptide catabolic process"/>
    <property type="evidence" value="ECO:0007669"/>
    <property type="project" value="TreeGrafter"/>
</dbReference>
<dbReference type="InterPro" id="IPR027268">
    <property type="entry name" value="Peptidase_M4/M1_CTD_sf"/>
</dbReference>
<dbReference type="GO" id="GO:0070006">
    <property type="term" value="F:metalloaminopeptidase activity"/>
    <property type="evidence" value="ECO:0007669"/>
    <property type="project" value="TreeGrafter"/>
</dbReference>
<dbReference type="GO" id="GO:0008270">
    <property type="term" value="F:zinc ion binding"/>
    <property type="evidence" value="ECO:0007669"/>
    <property type="project" value="InterPro"/>
</dbReference>
<dbReference type="PRINTS" id="PR00756">
    <property type="entry name" value="ALADIPTASE"/>
</dbReference>
<comment type="caution">
    <text evidence="12">The sequence shown here is derived from an EMBL/GenBank/DDBJ whole genome shotgun (WGS) entry which is preliminary data.</text>
</comment>
<evidence type="ECO:0000256" key="8">
    <source>
        <dbReference type="ARBA" id="ARBA00022833"/>
    </source>
</evidence>
<evidence type="ECO:0000256" key="1">
    <source>
        <dbReference type="ARBA" id="ARBA00001947"/>
    </source>
</evidence>
<evidence type="ECO:0000259" key="11">
    <source>
        <dbReference type="Pfam" id="PF01433"/>
    </source>
</evidence>
<evidence type="ECO:0000256" key="9">
    <source>
        <dbReference type="ARBA" id="ARBA00023049"/>
    </source>
</evidence>
<dbReference type="GO" id="GO:0098552">
    <property type="term" value="C:side of membrane"/>
    <property type="evidence" value="ECO:0007669"/>
    <property type="project" value="UniProtKB-KW"/>
</dbReference>
<evidence type="ECO:0000256" key="3">
    <source>
        <dbReference type="ARBA" id="ARBA00010136"/>
    </source>
</evidence>
<dbReference type="GO" id="GO:0005886">
    <property type="term" value="C:plasma membrane"/>
    <property type="evidence" value="ECO:0007669"/>
    <property type="project" value="UniProtKB-SubCell"/>
</dbReference>
<keyword evidence="4" id="KW-0336">GPI-anchor</keyword>
<reference evidence="12" key="1">
    <citation type="submission" date="2019-08" db="EMBL/GenBank/DDBJ databases">
        <title>The genome of the North American firefly Photinus pyralis.</title>
        <authorList>
            <consortium name="Photinus pyralis genome working group"/>
            <person name="Fallon T.R."/>
            <person name="Sander Lower S.E."/>
            <person name="Weng J.-K."/>
        </authorList>
    </citation>
    <scope>NUCLEOTIDE SEQUENCE</scope>
    <source>
        <strain evidence="12">TRF0915ILg1</strain>
        <tissue evidence="12">Whole body</tissue>
    </source>
</reference>
<dbReference type="InterPro" id="IPR050344">
    <property type="entry name" value="Peptidase_M1_aminopeptidases"/>
</dbReference>
<evidence type="ECO:0000256" key="6">
    <source>
        <dbReference type="ARBA" id="ARBA00022723"/>
    </source>
</evidence>
<dbReference type="GO" id="GO:0005737">
    <property type="term" value="C:cytoplasm"/>
    <property type="evidence" value="ECO:0007669"/>
    <property type="project" value="TreeGrafter"/>
</dbReference>
<keyword evidence="4" id="KW-0325">Glycoprotein</keyword>
<evidence type="ECO:0000256" key="10">
    <source>
        <dbReference type="ARBA" id="ARBA00023288"/>
    </source>
</evidence>
<dbReference type="GO" id="GO:0005615">
    <property type="term" value="C:extracellular space"/>
    <property type="evidence" value="ECO:0007669"/>
    <property type="project" value="TreeGrafter"/>
</dbReference>
<evidence type="ECO:0000313" key="13">
    <source>
        <dbReference type="Proteomes" id="UP000801492"/>
    </source>
</evidence>
<protein>
    <recommendedName>
        <fullName evidence="11">Peptidase M1 membrane alanine aminopeptidase domain-containing protein</fullName>
    </recommendedName>
</protein>
<dbReference type="PANTHER" id="PTHR11533">
    <property type="entry name" value="PROTEASE M1 ZINC METALLOPROTEASE"/>
    <property type="match status" value="1"/>
</dbReference>
<organism evidence="12 13">
    <name type="scientific">Ignelater luminosus</name>
    <name type="common">Cucubano</name>
    <name type="synonym">Pyrophorus luminosus</name>
    <dbReference type="NCBI Taxonomy" id="2038154"/>
    <lineage>
        <taxon>Eukaryota</taxon>
        <taxon>Metazoa</taxon>
        <taxon>Ecdysozoa</taxon>
        <taxon>Arthropoda</taxon>
        <taxon>Hexapoda</taxon>
        <taxon>Insecta</taxon>
        <taxon>Pterygota</taxon>
        <taxon>Neoptera</taxon>
        <taxon>Endopterygota</taxon>
        <taxon>Coleoptera</taxon>
        <taxon>Polyphaga</taxon>
        <taxon>Elateriformia</taxon>
        <taxon>Elateroidea</taxon>
        <taxon>Elateridae</taxon>
        <taxon>Agrypninae</taxon>
        <taxon>Pyrophorini</taxon>
        <taxon>Ignelater</taxon>
    </lineage>
</organism>
<dbReference type="EMBL" id="VTPC01030116">
    <property type="protein sequence ID" value="KAF2891497.1"/>
    <property type="molecule type" value="Genomic_DNA"/>
</dbReference>
<accession>A0A8K0CUC6</accession>
<keyword evidence="13" id="KW-1185">Reference proteome</keyword>
<evidence type="ECO:0000256" key="2">
    <source>
        <dbReference type="ARBA" id="ARBA00004609"/>
    </source>
</evidence>
<gene>
    <name evidence="12" type="ORF">ILUMI_14675</name>
</gene>
<evidence type="ECO:0000256" key="4">
    <source>
        <dbReference type="ARBA" id="ARBA00022622"/>
    </source>
</evidence>
<dbReference type="AlphaFoldDB" id="A0A8K0CUC6"/>
<keyword evidence="8" id="KW-0862">Zinc</keyword>
<keyword evidence="6" id="KW-0479">Metal-binding</keyword>
<keyword evidence="5" id="KW-0645">Protease</keyword>
<dbReference type="Gene3D" id="1.10.390.10">
    <property type="entry name" value="Neutral Protease Domain 2"/>
    <property type="match status" value="1"/>
</dbReference>